<dbReference type="EMBL" id="VZDO01000006">
    <property type="protein sequence ID" value="KAB0680113.1"/>
    <property type="molecule type" value="Genomic_DNA"/>
</dbReference>
<dbReference type="AlphaFoldDB" id="A0A7V7TWL5"/>
<reference evidence="3 4" key="1">
    <citation type="submission" date="2019-09" db="EMBL/GenBank/DDBJ databases">
        <title>YIM 132180 draft genome.</title>
        <authorList>
            <person name="Zhang K."/>
        </authorList>
    </citation>
    <scope>NUCLEOTIDE SEQUENCE [LARGE SCALE GENOMIC DNA]</scope>
    <source>
        <strain evidence="3 4">YIM 132180</strain>
    </source>
</reference>
<dbReference type="Proteomes" id="UP000432089">
    <property type="component" value="Unassembled WGS sequence"/>
</dbReference>
<comment type="caution">
    <text evidence="3">The sequence shown here is derived from an EMBL/GenBank/DDBJ whole genome shotgun (WGS) entry which is preliminary data.</text>
</comment>
<dbReference type="RefSeq" id="WP_150969569.1">
    <property type="nucleotide sequence ID" value="NZ_VZDO01000006.1"/>
</dbReference>
<dbReference type="InterPro" id="IPR036165">
    <property type="entry name" value="YefM-like_sf"/>
</dbReference>
<comment type="similarity">
    <text evidence="1 2">Belongs to the phD/YefM antitoxin family.</text>
</comment>
<name>A0A7V7TWL5_9HYPH</name>
<sequence>MRQVNMHEAKTHLSRLVEEASKGESFIIARGGKPLVRVVPIEADVPDPTPRIGFMRGQFSVPDDFDTMFADEIREMFEGDESDPLRRFLEGRE</sequence>
<comment type="function">
    <text evidence="2">Antitoxin component of a type II toxin-antitoxin (TA) system.</text>
</comment>
<dbReference type="Pfam" id="PF02604">
    <property type="entry name" value="PhdYeFM_antitox"/>
    <property type="match status" value="1"/>
</dbReference>
<evidence type="ECO:0000313" key="4">
    <source>
        <dbReference type="Proteomes" id="UP000432089"/>
    </source>
</evidence>
<dbReference type="Gene3D" id="3.40.1620.10">
    <property type="entry name" value="YefM-like domain"/>
    <property type="match status" value="1"/>
</dbReference>
<dbReference type="SUPFAM" id="SSF143120">
    <property type="entry name" value="YefM-like"/>
    <property type="match status" value="1"/>
</dbReference>
<evidence type="ECO:0000256" key="2">
    <source>
        <dbReference type="RuleBase" id="RU362080"/>
    </source>
</evidence>
<gene>
    <name evidence="3" type="ORF">F6X38_09920</name>
</gene>
<keyword evidence="4" id="KW-1185">Reference proteome</keyword>
<dbReference type="NCBIfam" id="TIGR01552">
    <property type="entry name" value="phd_fam"/>
    <property type="match status" value="1"/>
</dbReference>
<evidence type="ECO:0000313" key="3">
    <source>
        <dbReference type="EMBL" id="KAB0680113.1"/>
    </source>
</evidence>
<protein>
    <recommendedName>
        <fullName evidence="2">Antitoxin</fullName>
    </recommendedName>
</protein>
<dbReference type="InterPro" id="IPR006442">
    <property type="entry name" value="Antitoxin_Phd/YefM"/>
</dbReference>
<organism evidence="3 4">
    <name type="scientific">Plantimonas leprariae</name>
    <dbReference type="NCBI Taxonomy" id="2615207"/>
    <lineage>
        <taxon>Bacteria</taxon>
        <taxon>Pseudomonadati</taxon>
        <taxon>Pseudomonadota</taxon>
        <taxon>Alphaproteobacteria</taxon>
        <taxon>Hyphomicrobiales</taxon>
        <taxon>Aurantimonadaceae</taxon>
        <taxon>Plantimonas</taxon>
    </lineage>
</organism>
<evidence type="ECO:0000256" key="1">
    <source>
        <dbReference type="ARBA" id="ARBA00009981"/>
    </source>
</evidence>
<proteinExistence type="inferred from homology"/>
<accession>A0A7V7TWL5</accession>